<dbReference type="PROSITE" id="PS51450">
    <property type="entry name" value="LRR"/>
    <property type="match status" value="1"/>
</dbReference>
<name>A0A4D6MGY9_VIGUN</name>
<proteinExistence type="predicted"/>
<dbReference type="GO" id="GO:0016301">
    <property type="term" value="F:kinase activity"/>
    <property type="evidence" value="ECO:0007669"/>
    <property type="project" value="UniProtKB-KW"/>
</dbReference>
<keyword evidence="2" id="KW-0418">Kinase</keyword>
<dbReference type="PANTHER" id="PTHR48059">
    <property type="entry name" value="POLYGALACTURONASE INHIBITOR 1"/>
    <property type="match status" value="1"/>
</dbReference>
<dbReference type="InterPro" id="IPR001611">
    <property type="entry name" value="Leu-rich_rpt"/>
</dbReference>
<sequence>MAERSKELQVLQQVSLIECMVEEEKVMGNKWASFSLNDIEYSNSFTGGSQVTKEDKALVKSGWWNDYRNISNHCDWDSVRCDEAESVTYIGLSNILPFTIPPMQELQNLNVTVFPNLQFLDLNGMGLRRSIPTKIGTLTKLTHLDLSHNSLQGKLPLKALSNLTQLLRLDFSGNSLSGFIPLSLGELKNLVYLNLDSNLFTGIIPLDVGNLTNLTQLHLKQFSLWFNTSYIRSTQEFERSLFRV</sequence>
<dbReference type="EMBL" id="CP039351">
    <property type="protein sequence ID" value="QCE00054.1"/>
    <property type="molecule type" value="Genomic_DNA"/>
</dbReference>
<dbReference type="Gene3D" id="3.80.10.10">
    <property type="entry name" value="Ribonuclease Inhibitor"/>
    <property type="match status" value="1"/>
</dbReference>
<accession>A0A4D6MGY9</accession>
<keyword evidence="3" id="KW-1185">Reference proteome</keyword>
<dbReference type="Proteomes" id="UP000501690">
    <property type="component" value="Linkage Group LG7"/>
</dbReference>
<dbReference type="InterPro" id="IPR051848">
    <property type="entry name" value="PGIP"/>
</dbReference>
<dbReference type="PANTHER" id="PTHR48059:SF30">
    <property type="entry name" value="OS06G0587000 PROTEIN"/>
    <property type="match status" value="1"/>
</dbReference>
<gene>
    <name evidence="2" type="ORF">DEO72_LG7g1340</name>
</gene>
<evidence type="ECO:0000313" key="3">
    <source>
        <dbReference type="Proteomes" id="UP000501690"/>
    </source>
</evidence>
<comment type="subcellular location">
    <subcellularLocation>
        <location evidence="1">Cell envelope</location>
    </subcellularLocation>
</comment>
<reference evidence="2 3" key="1">
    <citation type="submission" date="2019-04" db="EMBL/GenBank/DDBJ databases">
        <title>An improved genome assembly and genetic linkage map for asparagus bean, Vigna unguiculata ssp. sesquipedialis.</title>
        <authorList>
            <person name="Xia Q."/>
            <person name="Zhang R."/>
            <person name="Dong Y."/>
        </authorList>
    </citation>
    <scope>NUCLEOTIDE SEQUENCE [LARGE SCALE GENOMIC DNA]</scope>
    <source>
        <tissue evidence="2">Leaf</tissue>
    </source>
</reference>
<keyword evidence="2" id="KW-0808">Transferase</keyword>
<evidence type="ECO:0000313" key="2">
    <source>
        <dbReference type="EMBL" id="QCE00054.1"/>
    </source>
</evidence>
<protein>
    <submittedName>
        <fullName evidence="2">LRR receptor-like serine/threonine-protein kinase EFR</fullName>
    </submittedName>
</protein>
<organism evidence="2 3">
    <name type="scientific">Vigna unguiculata</name>
    <name type="common">Cowpea</name>
    <dbReference type="NCBI Taxonomy" id="3917"/>
    <lineage>
        <taxon>Eukaryota</taxon>
        <taxon>Viridiplantae</taxon>
        <taxon>Streptophyta</taxon>
        <taxon>Embryophyta</taxon>
        <taxon>Tracheophyta</taxon>
        <taxon>Spermatophyta</taxon>
        <taxon>Magnoliopsida</taxon>
        <taxon>eudicotyledons</taxon>
        <taxon>Gunneridae</taxon>
        <taxon>Pentapetalae</taxon>
        <taxon>rosids</taxon>
        <taxon>fabids</taxon>
        <taxon>Fabales</taxon>
        <taxon>Fabaceae</taxon>
        <taxon>Papilionoideae</taxon>
        <taxon>50 kb inversion clade</taxon>
        <taxon>NPAAA clade</taxon>
        <taxon>indigoferoid/millettioid clade</taxon>
        <taxon>Phaseoleae</taxon>
        <taxon>Vigna</taxon>
    </lineage>
</organism>
<dbReference type="AlphaFoldDB" id="A0A4D6MGY9"/>
<dbReference type="SUPFAM" id="SSF52058">
    <property type="entry name" value="L domain-like"/>
    <property type="match status" value="1"/>
</dbReference>
<dbReference type="Pfam" id="PF13855">
    <property type="entry name" value="LRR_8"/>
    <property type="match status" value="1"/>
</dbReference>
<keyword evidence="2" id="KW-0675">Receptor</keyword>
<dbReference type="InterPro" id="IPR032675">
    <property type="entry name" value="LRR_dom_sf"/>
</dbReference>
<dbReference type="PRINTS" id="PR00019">
    <property type="entry name" value="LEURICHRPT"/>
</dbReference>
<evidence type="ECO:0000256" key="1">
    <source>
        <dbReference type="ARBA" id="ARBA00004196"/>
    </source>
</evidence>